<comment type="caution">
    <text evidence="2">The sequence shown here is derived from an EMBL/GenBank/DDBJ whole genome shotgun (WGS) entry which is preliminary data.</text>
</comment>
<feature type="region of interest" description="Disordered" evidence="1">
    <location>
        <begin position="1"/>
        <end position="58"/>
    </location>
</feature>
<evidence type="ECO:0000313" key="2">
    <source>
        <dbReference type="EMBL" id="KAA1089250.1"/>
    </source>
</evidence>
<dbReference type="AlphaFoldDB" id="A0A5B0NMA3"/>
<evidence type="ECO:0000256" key="1">
    <source>
        <dbReference type="SAM" id="MobiDB-lite"/>
    </source>
</evidence>
<keyword evidence="3" id="KW-1185">Reference proteome</keyword>
<evidence type="ECO:0000313" key="3">
    <source>
        <dbReference type="Proteomes" id="UP000324748"/>
    </source>
</evidence>
<dbReference type="Proteomes" id="UP000324748">
    <property type="component" value="Unassembled WGS sequence"/>
</dbReference>
<protein>
    <submittedName>
        <fullName evidence="2">Uncharacterized protein</fullName>
    </submittedName>
</protein>
<feature type="compositionally biased region" description="Polar residues" evidence="1">
    <location>
        <begin position="1"/>
        <end position="32"/>
    </location>
</feature>
<gene>
    <name evidence="2" type="ORF">PGT21_011568</name>
</gene>
<proteinExistence type="predicted"/>
<organism evidence="2 3">
    <name type="scientific">Puccinia graminis f. sp. tritici</name>
    <dbReference type="NCBI Taxonomy" id="56615"/>
    <lineage>
        <taxon>Eukaryota</taxon>
        <taxon>Fungi</taxon>
        <taxon>Dikarya</taxon>
        <taxon>Basidiomycota</taxon>
        <taxon>Pucciniomycotina</taxon>
        <taxon>Pucciniomycetes</taxon>
        <taxon>Pucciniales</taxon>
        <taxon>Pucciniaceae</taxon>
        <taxon>Puccinia</taxon>
    </lineage>
</organism>
<accession>A0A5B0NMA3</accession>
<sequence length="58" mass="6323">MISSPDNRSASKTIATQSPDNRSASKTIARQNTVKRRSIGGQNDRKTIRDGPKAIDPQ</sequence>
<name>A0A5B0NMA3_PUCGR</name>
<feature type="compositionally biased region" description="Basic and acidic residues" evidence="1">
    <location>
        <begin position="43"/>
        <end position="58"/>
    </location>
</feature>
<reference evidence="2 3" key="1">
    <citation type="submission" date="2019-05" db="EMBL/GenBank/DDBJ databases">
        <title>Emergence of the Ug99 lineage of the wheat stem rust pathogen through somatic hybridization.</title>
        <authorList>
            <person name="Li F."/>
            <person name="Upadhyaya N.M."/>
            <person name="Sperschneider J."/>
            <person name="Matny O."/>
            <person name="Nguyen-Phuc H."/>
            <person name="Mago R."/>
            <person name="Raley C."/>
            <person name="Miller M.E."/>
            <person name="Silverstein K.A.T."/>
            <person name="Henningsen E."/>
            <person name="Hirsch C.D."/>
            <person name="Visser B."/>
            <person name="Pretorius Z.A."/>
            <person name="Steffenson B.J."/>
            <person name="Schwessinger B."/>
            <person name="Dodds P.N."/>
            <person name="Figueroa M."/>
        </authorList>
    </citation>
    <scope>NUCLEOTIDE SEQUENCE [LARGE SCALE GENOMIC DNA]</scope>
    <source>
        <strain evidence="2">21-0</strain>
    </source>
</reference>
<dbReference type="EMBL" id="VSWC01000093">
    <property type="protein sequence ID" value="KAA1089250.1"/>
    <property type="molecule type" value="Genomic_DNA"/>
</dbReference>